<evidence type="ECO:0000313" key="2">
    <source>
        <dbReference type="EMBL" id="RJL21228.1"/>
    </source>
</evidence>
<dbReference type="GO" id="GO:0016491">
    <property type="term" value="F:oxidoreductase activity"/>
    <property type="evidence" value="ECO:0007669"/>
    <property type="project" value="InterPro"/>
</dbReference>
<dbReference type="SUPFAM" id="SSF55469">
    <property type="entry name" value="FMN-dependent nitroreductase-like"/>
    <property type="match status" value="1"/>
</dbReference>
<dbReference type="OrthoDB" id="9802510at2"/>
<evidence type="ECO:0000313" key="3">
    <source>
        <dbReference type="Proteomes" id="UP000265768"/>
    </source>
</evidence>
<dbReference type="PANTHER" id="PTHR23026:SF123">
    <property type="entry name" value="NAD(P)H NITROREDUCTASE RV3131-RELATED"/>
    <property type="match status" value="1"/>
</dbReference>
<feature type="domain" description="Nitroreductase" evidence="1">
    <location>
        <begin position="88"/>
        <end position="166"/>
    </location>
</feature>
<sequence length="189" mass="20433">MARRSEPPTPQTALHLDPTGVLRAILTRSAVRSYTAEPVPDAMVESMVRAMVSAPSASNQQAWAFVVVRDPVRLHSVRSFAPGVIGEPSLLLVACLDHSRYSDSDGAHVRRQGKLCVAMAVENFLLAAHALGLGACPVSSFLPGPIRLLLNMPDHLELILLVAAGHPATKPNPSTRRDLDEVVRYDGYR</sequence>
<gene>
    <name evidence="2" type="ORF">D5H75_37820</name>
</gene>
<organism evidence="2 3">
    <name type="scientific">Bailinhaonella thermotolerans</name>
    <dbReference type="NCBI Taxonomy" id="1070861"/>
    <lineage>
        <taxon>Bacteria</taxon>
        <taxon>Bacillati</taxon>
        <taxon>Actinomycetota</taxon>
        <taxon>Actinomycetes</taxon>
        <taxon>Streptosporangiales</taxon>
        <taxon>Streptosporangiaceae</taxon>
        <taxon>Bailinhaonella</taxon>
    </lineage>
</organism>
<protein>
    <submittedName>
        <fullName evidence="2">Nitroreductase family protein</fullName>
    </submittedName>
</protein>
<comment type="caution">
    <text evidence="2">The sequence shown here is derived from an EMBL/GenBank/DDBJ whole genome shotgun (WGS) entry which is preliminary data.</text>
</comment>
<accession>A0A3A4A1W2</accession>
<dbReference type="Proteomes" id="UP000265768">
    <property type="component" value="Unassembled WGS sequence"/>
</dbReference>
<dbReference type="InterPro" id="IPR000415">
    <property type="entry name" value="Nitroreductase-like"/>
</dbReference>
<name>A0A3A4A1W2_9ACTN</name>
<dbReference type="InterPro" id="IPR050627">
    <property type="entry name" value="Nitroreductase/BluB"/>
</dbReference>
<evidence type="ECO:0000259" key="1">
    <source>
        <dbReference type="Pfam" id="PF00881"/>
    </source>
</evidence>
<dbReference type="AlphaFoldDB" id="A0A3A4A1W2"/>
<dbReference type="InterPro" id="IPR029479">
    <property type="entry name" value="Nitroreductase"/>
</dbReference>
<feature type="domain" description="Nitroreductase" evidence="1">
    <location>
        <begin position="25"/>
        <end position="70"/>
    </location>
</feature>
<dbReference type="EMBL" id="QZEY01000026">
    <property type="protein sequence ID" value="RJL21228.1"/>
    <property type="molecule type" value="Genomic_DNA"/>
</dbReference>
<dbReference type="Pfam" id="PF00881">
    <property type="entry name" value="Nitroreductase"/>
    <property type="match status" value="2"/>
</dbReference>
<dbReference type="RefSeq" id="WP_119931438.1">
    <property type="nucleotide sequence ID" value="NZ_QZEY01000026.1"/>
</dbReference>
<proteinExistence type="predicted"/>
<reference evidence="2 3" key="1">
    <citation type="submission" date="2018-09" db="EMBL/GenBank/DDBJ databases">
        <title>YIM 75507 draft genome.</title>
        <authorList>
            <person name="Tang S."/>
            <person name="Feng Y."/>
        </authorList>
    </citation>
    <scope>NUCLEOTIDE SEQUENCE [LARGE SCALE GENOMIC DNA]</scope>
    <source>
        <strain evidence="2 3">YIM 75507</strain>
    </source>
</reference>
<keyword evidence="3" id="KW-1185">Reference proteome</keyword>
<dbReference type="PANTHER" id="PTHR23026">
    <property type="entry name" value="NADPH NITROREDUCTASE"/>
    <property type="match status" value="1"/>
</dbReference>
<dbReference type="Gene3D" id="3.40.109.10">
    <property type="entry name" value="NADH Oxidase"/>
    <property type="match status" value="1"/>
</dbReference>